<keyword evidence="2" id="KW-0808">Transferase</keyword>
<evidence type="ECO:0000313" key="2">
    <source>
        <dbReference type="EMBL" id="RUP50131.1"/>
    </source>
</evidence>
<dbReference type="Gene3D" id="3.40.50.150">
    <property type="entry name" value="Vaccinia Virus protein VP39"/>
    <property type="match status" value="1"/>
</dbReference>
<proteinExistence type="predicted"/>
<dbReference type="GO" id="GO:0032259">
    <property type="term" value="P:methylation"/>
    <property type="evidence" value="ECO:0007669"/>
    <property type="project" value="UniProtKB-KW"/>
</dbReference>
<reference evidence="2 3" key="1">
    <citation type="journal article" date="2018" name="New Phytol.">
        <title>Phylogenomics of Endogonaceae and evolution of mycorrhizas within Mucoromycota.</title>
        <authorList>
            <person name="Chang Y."/>
            <person name="Desiro A."/>
            <person name="Na H."/>
            <person name="Sandor L."/>
            <person name="Lipzen A."/>
            <person name="Clum A."/>
            <person name="Barry K."/>
            <person name="Grigoriev I.V."/>
            <person name="Martin F.M."/>
            <person name="Stajich J.E."/>
            <person name="Smith M.E."/>
            <person name="Bonito G."/>
            <person name="Spatafora J.W."/>
        </authorList>
    </citation>
    <scope>NUCLEOTIDE SEQUENCE [LARGE SCALE GENOMIC DNA]</scope>
    <source>
        <strain evidence="2 3">GMNB39</strain>
    </source>
</reference>
<protein>
    <submittedName>
        <fullName evidence="2">S-adenosyl-L-methionine-dependent methyltransferase</fullName>
    </submittedName>
</protein>
<dbReference type="GO" id="GO:0008168">
    <property type="term" value="F:methyltransferase activity"/>
    <property type="evidence" value="ECO:0007669"/>
    <property type="project" value="UniProtKB-KW"/>
</dbReference>
<comment type="caution">
    <text evidence="2">The sequence shown here is derived from an EMBL/GenBank/DDBJ whole genome shotgun (WGS) entry which is preliminary data.</text>
</comment>
<keyword evidence="2" id="KW-0489">Methyltransferase</keyword>
<dbReference type="SUPFAM" id="SSF53335">
    <property type="entry name" value="S-adenosyl-L-methionine-dependent methyltransferases"/>
    <property type="match status" value="1"/>
</dbReference>
<name>A0A433DGZ5_9FUNG</name>
<evidence type="ECO:0000313" key="3">
    <source>
        <dbReference type="Proteomes" id="UP000268093"/>
    </source>
</evidence>
<dbReference type="InterPro" id="IPR029063">
    <property type="entry name" value="SAM-dependent_MTases_sf"/>
</dbReference>
<dbReference type="AlphaFoldDB" id="A0A433DGZ5"/>
<dbReference type="EMBL" id="RBNI01001668">
    <property type="protein sequence ID" value="RUP50131.1"/>
    <property type="molecule type" value="Genomic_DNA"/>
</dbReference>
<evidence type="ECO:0000259" key="1">
    <source>
        <dbReference type="Pfam" id="PF13649"/>
    </source>
</evidence>
<organism evidence="2 3">
    <name type="scientific">Jimgerdemannia flammicorona</name>
    <dbReference type="NCBI Taxonomy" id="994334"/>
    <lineage>
        <taxon>Eukaryota</taxon>
        <taxon>Fungi</taxon>
        <taxon>Fungi incertae sedis</taxon>
        <taxon>Mucoromycota</taxon>
        <taxon>Mucoromycotina</taxon>
        <taxon>Endogonomycetes</taxon>
        <taxon>Endogonales</taxon>
        <taxon>Endogonaceae</taxon>
        <taxon>Jimgerdemannia</taxon>
    </lineage>
</organism>
<dbReference type="CDD" id="cd02440">
    <property type="entry name" value="AdoMet_MTases"/>
    <property type="match status" value="1"/>
</dbReference>
<dbReference type="Proteomes" id="UP000268093">
    <property type="component" value="Unassembled WGS sequence"/>
</dbReference>
<dbReference type="Pfam" id="PF13649">
    <property type="entry name" value="Methyltransf_25"/>
    <property type="match status" value="1"/>
</dbReference>
<feature type="domain" description="Methyltransferase" evidence="1">
    <location>
        <begin position="59"/>
        <end position="114"/>
    </location>
</feature>
<accession>A0A433DGZ5</accession>
<dbReference type="InterPro" id="IPR041698">
    <property type="entry name" value="Methyltransf_25"/>
</dbReference>
<gene>
    <name evidence="2" type="ORF">BC936DRAFT_140234</name>
</gene>
<keyword evidence="3" id="KW-1185">Reference proteome</keyword>
<sequence>MFQPATTTEPDRYAESRDIWNLNAHFWIEHFGAEGNDFHRVLVAPAAEWLLALKGGEHVLEVSCGSGLFARRIIDLGAESVVAFDYSKVFVDEARKRNEGYEDKIEFLVLDATDEQAMVRELMPRSGKKGFDKALSNMGEYPLGLIHMQEQTW</sequence>
<dbReference type="OrthoDB" id="6329284at2759"/>